<evidence type="ECO:0000313" key="3">
    <source>
        <dbReference type="Proteomes" id="UP000077115"/>
    </source>
</evidence>
<organism evidence="2 3">
    <name type="scientific">Batrachochytrium dendrobatidis (strain JEL423)</name>
    <dbReference type="NCBI Taxonomy" id="403673"/>
    <lineage>
        <taxon>Eukaryota</taxon>
        <taxon>Fungi</taxon>
        <taxon>Fungi incertae sedis</taxon>
        <taxon>Chytridiomycota</taxon>
        <taxon>Chytridiomycota incertae sedis</taxon>
        <taxon>Chytridiomycetes</taxon>
        <taxon>Rhizophydiales</taxon>
        <taxon>Rhizophydiales incertae sedis</taxon>
        <taxon>Batrachochytrium</taxon>
    </lineage>
</organism>
<gene>
    <name evidence="2" type="ORF">BDEG_21313</name>
</gene>
<accession>A0A177WD29</accession>
<dbReference type="AlphaFoldDB" id="A0A177WD29"/>
<evidence type="ECO:0000313" key="2">
    <source>
        <dbReference type="EMBL" id="OAJ37271.1"/>
    </source>
</evidence>
<sequence length="415" mass="46920">MEQCFGTLFRQSAFSSMHPSQVISSRPLRAPWTAAAIAAKKTKEQMIAFTAATEPVSKSETTATANTVESLPHANTNITTKSTDKLPILHSATQWGLKYSLRTDLKTIQLDSFDDETLIRPIFKSGFARHNGILSWKENFPQPQASMLADVRSRAMCDLDHDITGLPAKPLQNMTNAEWKQWLLFARSKRSEFNRLLENRRTSDSHWKQFLGLENLPSKEEDIHPVHYSAYKPPQSMSDTASYTTTPIPLAKKVRGRLLNVLRVSDYAVGINGVVAYLHKTKTPSYLQQHSGHSGFNQRVLVDRSVTYDFWVLYSGHDHLGRPDVIVTMMDPAIHHNAMFDHSSGRGSSSTSRYREAHERQHQNTKDLKNTLNIKPFGLNLEQKDYTQFQTSSFSTEQDNDLIASIINNATSLKK</sequence>
<evidence type="ECO:0000256" key="1">
    <source>
        <dbReference type="SAM" id="MobiDB-lite"/>
    </source>
</evidence>
<feature type="region of interest" description="Disordered" evidence="1">
    <location>
        <begin position="338"/>
        <end position="369"/>
    </location>
</feature>
<name>A0A177WD29_BATDL</name>
<proteinExistence type="predicted"/>
<protein>
    <submittedName>
        <fullName evidence="2">Uncharacterized protein</fullName>
    </submittedName>
</protein>
<dbReference type="OrthoDB" id="2160359at2759"/>
<dbReference type="STRING" id="403673.A0A177WD29"/>
<reference evidence="2 3" key="1">
    <citation type="submission" date="2006-10" db="EMBL/GenBank/DDBJ databases">
        <title>The Genome Sequence of Batrachochytrium dendrobatidis JEL423.</title>
        <authorList>
            <consortium name="The Broad Institute Genome Sequencing Platform"/>
            <person name="Birren B."/>
            <person name="Lander E."/>
            <person name="Galagan J."/>
            <person name="Cuomo C."/>
            <person name="Devon K."/>
            <person name="Jaffe D."/>
            <person name="Butler J."/>
            <person name="Alvarez P."/>
            <person name="Gnerre S."/>
            <person name="Grabherr M."/>
            <person name="Kleber M."/>
            <person name="Mauceli E."/>
            <person name="Brockman W."/>
            <person name="Young S."/>
            <person name="LaButti K."/>
            <person name="Sykes S."/>
            <person name="DeCaprio D."/>
            <person name="Crawford M."/>
            <person name="Koehrsen M."/>
            <person name="Engels R."/>
            <person name="Montgomery P."/>
            <person name="Pearson M."/>
            <person name="Howarth C."/>
            <person name="Larson L."/>
            <person name="White J."/>
            <person name="O'Leary S."/>
            <person name="Kodira C."/>
            <person name="Zeng Q."/>
            <person name="Yandava C."/>
            <person name="Alvarado L."/>
            <person name="Longcore J."/>
            <person name="James T."/>
        </authorList>
    </citation>
    <scope>NUCLEOTIDE SEQUENCE [LARGE SCALE GENOMIC DNA]</scope>
    <source>
        <strain evidence="2 3">JEL423</strain>
    </source>
</reference>
<feature type="compositionally biased region" description="Basic and acidic residues" evidence="1">
    <location>
        <begin position="353"/>
        <end position="369"/>
    </location>
</feature>
<dbReference type="VEuPathDB" id="FungiDB:BDEG_21313"/>
<dbReference type="Proteomes" id="UP000077115">
    <property type="component" value="Unassembled WGS sequence"/>
</dbReference>
<reference evidence="2 3" key="2">
    <citation type="submission" date="2016-05" db="EMBL/GenBank/DDBJ databases">
        <title>Lineage-specific infection strategies underlie the spectrum of fungal disease in amphibians.</title>
        <authorList>
            <person name="Cuomo C.A."/>
            <person name="Farrer R.A."/>
            <person name="James T."/>
            <person name="Longcore J."/>
            <person name="Birren B."/>
        </authorList>
    </citation>
    <scope>NUCLEOTIDE SEQUENCE [LARGE SCALE GENOMIC DNA]</scope>
    <source>
        <strain evidence="2 3">JEL423</strain>
    </source>
</reference>
<dbReference type="EMBL" id="DS022300">
    <property type="protein sequence ID" value="OAJ37271.1"/>
    <property type="molecule type" value="Genomic_DNA"/>
</dbReference>